<proteinExistence type="predicted"/>
<dbReference type="Pfam" id="PF00581">
    <property type="entry name" value="Rhodanese"/>
    <property type="match status" value="4"/>
</dbReference>
<comment type="caution">
    <text evidence="2">The sequence shown here is derived from an EMBL/GenBank/DDBJ whole genome shotgun (WGS) entry which is preliminary data.</text>
</comment>
<dbReference type="Proteomes" id="UP000214603">
    <property type="component" value="Unassembled WGS sequence"/>
</dbReference>
<feature type="domain" description="Rhodanese" evidence="1">
    <location>
        <begin position="26"/>
        <end position="117"/>
    </location>
</feature>
<feature type="domain" description="Rhodanese" evidence="1">
    <location>
        <begin position="295"/>
        <end position="377"/>
    </location>
</feature>
<dbReference type="Gene3D" id="3.40.250.10">
    <property type="entry name" value="Rhodanese-like domain"/>
    <property type="match status" value="4"/>
</dbReference>
<dbReference type="CDD" id="cd00158">
    <property type="entry name" value="RHOD"/>
    <property type="match status" value="2"/>
</dbReference>
<dbReference type="SUPFAM" id="SSF52821">
    <property type="entry name" value="Rhodanese/Cell cycle control phosphatase"/>
    <property type="match status" value="4"/>
</dbReference>
<feature type="domain" description="Rhodanese" evidence="1">
    <location>
        <begin position="150"/>
        <end position="239"/>
    </location>
</feature>
<evidence type="ECO:0000259" key="1">
    <source>
        <dbReference type="PROSITE" id="PS50206"/>
    </source>
</evidence>
<name>A0A225MAJ5_9BURK</name>
<dbReference type="InterPro" id="IPR001307">
    <property type="entry name" value="Thiosulphate_STrfase_CS"/>
</dbReference>
<dbReference type="PANTHER" id="PTHR44086">
    <property type="entry name" value="THIOSULFATE SULFURTRANSFERASE RDL2, MITOCHONDRIAL-RELATED"/>
    <property type="match status" value="1"/>
</dbReference>
<dbReference type="InterPro" id="IPR036873">
    <property type="entry name" value="Rhodanese-like_dom_sf"/>
</dbReference>
<dbReference type="PROSITE" id="PS00380">
    <property type="entry name" value="RHODANESE_1"/>
    <property type="match status" value="1"/>
</dbReference>
<reference evidence="3" key="1">
    <citation type="submission" date="2017-06" db="EMBL/GenBank/DDBJ databases">
        <title>Herbaspirillum phytohormonus sp. nov., isolated from the root nodule of Robinia pseudoacacia in lead-zinc mine.</title>
        <authorList>
            <person name="Fan M."/>
            <person name="Lin Y."/>
        </authorList>
    </citation>
    <scope>NUCLEOTIDE SEQUENCE [LARGE SCALE GENOMIC DNA]</scope>
    <source>
        <strain evidence="3">SC-089</strain>
    </source>
</reference>
<protein>
    <submittedName>
        <fullName evidence="2">Sulfurtransferase</fullName>
    </submittedName>
</protein>
<dbReference type="GO" id="GO:0004792">
    <property type="term" value="F:thiosulfate-cyanide sulfurtransferase activity"/>
    <property type="evidence" value="ECO:0007669"/>
    <property type="project" value="InterPro"/>
</dbReference>
<dbReference type="PANTHER" id="PTHR44086:SF10">
    <property type="entry name" value="THIOSULFATE SULFURTRANSFERASE_RHODANESE-LIKE DOMAIN-CONTAINING PROTEIN 3"/>
    <property type="match status" value="1"/>
</dbReference>
<keyword evidence="3" id="KW-1185">Reference proteome</keyword>
<sequence length="541" mass="58700">MVKVEPGREMGMKNIVPDDLNVLRESGGQWALFDVREPAEADAGHILGACTLPRRMIELRIGDLVADRDTPIVLYDDGASGRALYAGRTLESLGYRDLRILAGGTASWLESGRRLMTGSNVPGKLFGERVHEAKQVPYISPGTLKAWQEEGKDHIVCDIRTPSEYEEARVPGAYGAFGVDLALLADDLKKQNRPVVVHCAGRTRSIIACQSLRELGLPEVYALENGTMGWRLAGFELEKGPARGVMSPTQQSRASGRELASAKAALAGAGVVEAAQLAQWLAARAAKKMNLYMYDVRQVDEYVSGHIPGAIALPGGLAIQRADDFMPIRQAPVVFVDDGGGRAYLTAFWFREMGWRNVHVLLDGTAGWAAAGQPLEAGRVRSAPLGFEQACAQASKISPEALAELSPQPLVVHVDTSRSYEEARVPGSIWIPYGWLEGRIQKHAASLDAPVVLVCRSGTHSMYAAANLKRLGYRAVQALEGGTDAWRRHHRAEQGWPADVARERDLVVPPYHSSLADMDQYLKWEVRLSAAIADAIAAGSA</sequence>
<feature type="domain" description="Rhodanese" evidence="1">
    <location>
        <begin position="405"/>
        <end position="495"/>
    </location>
</feature>
<dbReference type="SMART" id="SM00450">
    <property type="entry name" value="RHOD"/>
    <property type="match status" value="4"/>
</dbReference>
<evidence type="ECO:0000313" key="2">
    <source>
        <dbReference type="EMBL" id="OWT58325.1"/>
    </source>
</evidence>
<evidence type="ECO:0000313" key="3">
    <source>
        <dbReference type="Proteomes" id="UP000214603"/>
    </source>
</evidence>
<organism evidence="2 3">
    <name type="scientific">Candidimonas nitroreducens</name>
    <dbReference type="NCBI Taxonomy" id="683354"/>
    <lineage>
        <taxon>Bacteria</taxon>
        <taxon>Pseudomonadati</taxon>
        <taxon>Pseudomonadota</taxon>
        <taxon>Betaproteobacteria</taxon>
        <taxon>Burkholderiales</taxon>
        <taxon>Alcaligenaceae</taxon>
        <taxon>Candidimonas</taxon>
    </lineage>
</organism>
<accession>A0A225MAJ5</accession>
<dbReference type="EMBL" id="NJIH01000008">
    <property type="protein sequence ID" value="OWT58325.1"/>
    <property type="molecule type" value="Genomic_DNA"/>
</dbReference>
<keyword evidence="2" id="KW-0808">Transferase</keyword>
<dbReference type="AlphaFoldDB" id="A0A225MAJ5"/>
<gene>
    <name evidence="2" type="ORF">CEY11_15180</name>
</gene>
<dbReference type="PROSITE" id="PS50206">
    <property type="entry name" value="RHODANESE_3"/>
    <property type="match status" value="4"/>
</dbReference>
<dbReference type="InterPro" id="IPR001763">
    <property type="entry name" value="Rhodanese-like_dom"/>
</dbReference>